<dbReference type="GO" id="GO:0005938">
    <property type="term" value="C:cell cortex"/>
    <property type="evidence" value="ECO:0007669"/>
    <property type="project" value="TreeGrafter"/>
</dbReference>
<dbReference type="InterPro" id="IPR019734">
    <property type="entry name" value="TPR_rpt"/>
</dbReference>
<keyword evidence="8 10" id="KW-0802">TPR repeat</keyword>
<dbReference type="Gene3D" id="1.25.40.10">
    <property type="entry name" value="Tetratricopeptide repeat domain"/>
    <property type="match status" value="3"/>
</dbReference>
<dbReference type="InterPro" id="IPR052386">
    <property type="entry name" value="GPSM"/>
</dbReference>
<evidence type="ECO:0000256" key="4">
    <source>
        <dbReference type="ARBA" id="ARBA00022475"/>
    </source>
</evidence>
<dbReference type="Pfam" id="PF13181">
    <property type="entry name" value="TPR_8"/>
    <property type="match status" value="1"/>
</dbReference>
<keyword evidence="9" id="KW-0472">Membrane</keyword>
<dbReference type="GO" id="GO:0005886">
    <property type="term" value="C:plasma membrane"/>
    <property type="evidence" value="ECO:0007669"/>
    <property type="project" value="UniProtKB-SubCell"/>
</dbReference>
<dbReference type="PANTHER" id="PTHR45954">
    <property type="entry name" value="LD33695P"/>
    <property type="match status" value="1"/>
</dbReference>
<dbReference type="GO" id="GO:0000132">
    <property type="term" value="P:establishment of mitotic spindle orientation"/>
    <property type="evidence" value="ECO:0007669"/>
    <property type="project" value="TreeGrafter"/>
</dbReference>
<organism evidence="11">
    <name type="scientific">Phallusia mammillata</name>
    <dbReference type="NCBI Taxonomy" id="59560"/>
    <lineage>
        <taxon>Eukaryota</taxon>
        <taxon>Metazoa</taxon>
        <taxon>Chordata</taxon>
        <taxon>Tunicata</taxon>
        <taxon>Ascidiacea</taxon>
        <taxon>Phlebobranchia</taxon>
        <taxon>Ascidiidae</taxon>
        <taxon>Phallusia</taxon>
    </lineage>
</organism>
<feature type="repeat" description="TPR" evidence="10">
    <location>
        <begin position="224"/>
        <end position="257"/>
    </location>
</feature>
<dbReference type="AlphaFoldDB" id="A0A6F9DDG0"/>
<dbReference type="Pfam" id="PF13424">
    <property type="entry name" value="TPR_12"/>
    <property type="match status" value="1"/>
</dbReference>
<dbReference type="PROSITE" id="PS50877">
    <property type="entry name" value="GOLOCO"/>
    <property type="match status" value="3"/>
</dbReference>
<dbReference type="PROSITE" id="PS50005">
    <property type="entry name" value="TPR"/>
    <property type="match status" value="1"/>
</dbReference>
<dbReference type="Pfam" id="PF13176">
    <property type="entry name" value="TPR_7"/>
    <property type="match status" value="1"/>
</dbReference>
<reference evidence="11" key="1">
    <citation type="submission" date="2020-04" db="EMBL/GenBank/DDBJ databases">
        <authorList>
            <person name="Neveu A P."/>
        </authorList>
    </citation>
    <scope>NUCLEOTIDE SEQUENCE</scope>
    <source>
        <tissue evidence="11">Whole embryo</tissue>
    </source>
</reference>
<gene>
    <name evidence="11" type="primary">Gpsm2-002</name>
</gene>
<evidence type="ECO:0000256" key="5">
    <source>
        <dbReference type="ARBA" id="ARBA00022490"/>
    </source>
</evidence>
<dbReference type="GO" id="GO:0005092">
    <property type="term" value="F:GDP-dissociation inhibitor activity"/>
    <property type="evidence" value="ECO:0007669"/>
    <property type="project" value="TreeGrafter"/>
</dbReference>
<evidence type="ECO:0000313" key="11">
    <source>
        <dbReference type="EMBL" id="CAB3250827.1"/>
    </source>
</evidence>
<evidence type="ECO:0000256" key="2">
    <source>
        <dbReference type="ARBA" id="ARBA00004496"/>
    </source>
</evidence>
<dbReference type="Pfam" id="PF02188">
    <property type="entry name" value="GoLoco"/>
    <property type="match status" value="4"/>
</dbReference>
<evidence type="ECO:0000256" key="1">
    <source>
        <dbReference type="ARBA" id="ARBA00004236"/>
    </source>
</evidence>
<dbReference type="SMART" id="SM00028">
    <property type="entry name" value="TPR"/>
    <property type="match status" value="6"/>
</dbReference>
<proteinExistence type="evidence at transcript level"/>
<dbReference type="Pfam" id="PF00515">
    <property type="entry name" value="TPR_1"/>
    <property type="match status" value="1"/>
</dbReference>
<keyword evidence="5" id="KW-0963">Cytoplasm</keyword>
<evidence type="ECO:0000256" key="6">
    <source>
        <dbReference type="ARBA" id="ARBA00022553"/>
    </source>
</evidence>
<dbReference type="EMBL" id="LR785580">
    <property type="protein sequence ID" value="CAB3250827.1"/>
    <property type="molecule type" value="mRNA"/>
</dbReference>
<dbReference type="InterPro" id="IPR003109">
    <property type="entry name" value="GoLoco_motif"/>
</dbReference>
<keyword evidence="6" id="KW-0597">Phosphoprotein</keyword>
<accession>A0A6F9DDG0</accession>
<keyword evidence="7" id="KW-0677">Repeat</keyword>
<evidence type="ECO:0000256" key="8">
    <source>
        <dbReference type="ARBA" id="ARBA00022803"/>
    </source>
</evidence>
<dbReference type="SUPFAM" id="SSF48452">
    <property type="entry name" value="TPR-like"/>
    <property type="match status" value="2"/>
</dbReference>
<name>A0A6F9DDG0_9ASCI</name>
<comment type="similarity">
    <text evidence="3">Belongs to the GPSM family.</text>
</comment>
<sequence length="699" mass="78007">MMGDKDKCIELAFEGERLCKAGNYVGGVKYFESAVLQGTDDLSALSAIYSQLGNAYVFIGDFIKAVKYHQHDLTLARTIGDLSGEAKASSNLANTLKMMGKYDEAIACCQRHLKIAIDLCNKVSEAKALYSMANVYHVKAKQKCKSSSLSSLDSDAAADLNISISFYEQNLAIVRKLGDRAAQGKACGSLGNTHYLLGNCNEAVKYHSERLGIAKEFGDKSAQRRAYTNLGNTHILLGKYQDAAEFYMQTLSISRQLGDSAFEAQACYSLGSTYTLLGDDKRAIEYHLRHKQIAKQLNDRIGVGRACWLLSNSYISLGFHDKALECVREQLEISTELMDDAGKSVAERNLRNLVNMIHESNMSSDVDLPRVRRASMENMELLKLTPQQVSTETAKKKEKQERTFSHIPIKLFPEATQCNSMHDDKQESSAENSGGHTFPVLSANNIEVNLNCSNGNEKFFDLLTRLQCRRMDDQRAEMHGAEEALLNLPEFLQQEQNIIVQEVPLPDDVVVQNDDEHHQKMNHMISMLARSQSKRLNEQRVSLSSLPGLRITDGAVPVTSQVEQLLENGQNAADRIGDFVEEQEIAGFPSNQSLDENFFDNLIRCQGTRLNDQRSSVPAAEGQVLSTTIPDEDFFSLIVRMQSSRIDDQRCRWGTNPFVLAFYFDCWGRVVASDLFSDLSMTTSASMCLLGLNQGSEWE</sequence>
<keyword evidence="4" id="KW-1003">Cell membrane</keyword>
<dbReference type="GO" id="GO:0001965">
    <property type="term" value="F:G-protein alpha-subunit binding"/>
    <property type="evidence" value="ECO:0007669"/>
    <property type="project" value="TreeGrafter"/>
</dbReference>
<evidence type="ECO:0000256" key="3">
    <source>
        <dbReference type="ARBA" id="ARBA00006600"/>
    </source>
</evidence>
<evidence type="ECO:0000256" key="9">
    <source>
        <dbReference type="ARBA" id="ARBA00023136"/>
    </source>
</evidence>
<dbReference type="PANTHER" id="PTHR45954:SF1">
    <property type="entry name" value="LD33695P"/>
    <property type="match status" value="1"/>
</dbReference>
<dbReference type="SMART" id="SM00390">
    <property type="entry name" value="GoLoco"/>
    <property type="match status" value="4"/>
</dbReference>
<dbReference type="InterPro" id="IPR011990">
    <property type="entry name" value="TPR-like_helical_dom_sf"/>
</dbReference>
<evidence type="ECO:0000256" key="7">
    <source>
        <dbReference type="ARBA" id="ARBA00022737"/>
    </source>
</evidence>
<dbReference type="FunFam" id="1.25.40.10:FF:000043">
    <property type="entry name" value="G-protein-signaling modulator 2 isoform X1"/>
    <property type="match status" value="1"/>
</dbReference>
<comment type="subcellular location">
    <subcellularLocation>
        <location evidence="1">Cell membrane</location>
    </subcellularLocation>
    <subcellularLocation>
        <location evidence="2">Cytoplasm</location>
    </subcellularLocation>
</comment>
<protein>
    <submittedName>
        <fullName evidence="11">G-protein-signaling modulator 2</fullName>
    </submittedName>
</protein>
<evidence type="ECO:0000256" key="10">
    <source>
        <dbReference type="PROSITE-ProRule" id="PRU00339"/>
    </source>
</evidence>